<sequence>MLVSVANLHYFFFPLSFGVCVLRYSSLAMCFFCIYCCLVTMLCILLLLLWSTILYHTPGVQIQYAVSLDETTLPSCTCFGCGT</sequence>
<evidence type="ECO:0000313" key="3">
    <source>
        <dbReference type="Proteomes" id="UP001175227"/>
    </source>
</evidence>
<proteinExistence type="predicted"/>
<evidence type="ECO:0000313" key="2">
    <source>
        <dbReference type="EMBL" id="KAK0467379.1"/>
    </source>
</evidence>
<dbReference type="AlphaFoldDB" id="A0AA39NKK4"/>
<feature type="transmembrane region" description="Helical" evidence="1">
    <location>
        <begin position="6"/>
        <end position="24"/>
    </location>
</feature>
<keyword evidence="1" id="KW-0812">Transmembrane</keyword>
<dbReference type="EMBL" id="JAUEPR010000079">
    <property type="protein sequence ID" value="KAK0467379.1"/>
    <property type="molecule type" value="Genomic_DNA"/>
</dbReference>
<comment type="caution">
    <text evidence="2">The sequence shown here is derived from an EMBL/GenBank/DDBJ whole genome shotgun (WGS) entry which is preliminary data.</text>
</comment>
<keyword evidence="1" id="KW-0472">Membrane</keyword>
<feature type="transmembrane region" description="Helical" evidence="1">
    <location>
        <begin position="31"/>
        <end position="50"/>
    </location>
</feature>
<gene>
    <name evidence="2" type="ORF">IW261DRAFT_1520333</name>
</gene>
<evidence type="ECO:0000256" key="1">
    <source>
        <dbReference type="SAM" id="Phobius"/>
    </source>
</evidence>
<protein>
    <submittedName>
        <fullName evidence="2">Uncharacterized protein</fullName>
    </submittedName>
</protein>
<keyword evidence="1" id="KW-1133">Transmembrane helix</keyword>
<accession>A0AA39NKK4</accession>
<name>A0AA39NKK4_9AGAR</name>
<keyword evidence="3" id="KW-1185">Reference proteome</keyword>
<reference evidence="2" key="1">
    <citation type="submission" date="2023-06" db="EMBL/GenBank/DDBJ databases">
        <authorList>
            <consortium name="Lawrence Berkeley National Laboratory"/>
            <person name="Ahrendt S."/>
            <person name="Sahu N."/>
            <person name="Indic B."/>
            <person name="Wong-Bajracharya J."/>
            <person name="Merenyi Z."/>
            <person name="Ke H.-M."/>
            <person name="Monk M."/>
            <person name="Kocsube S."/>
            <person name="Drula E."/>
            <person name="Lipzen A."/>
            <person name="Balint B."/>
            <person name="Henrissat B."/>
            <person name="Andreopoulos B."/>
            <person name="Martin F.M."/>
            <person name="Harder C.B."/>
            <person name="Rigling D."/>
            <person name="Ford K.L."/>
            <person name="Foster G.D."/>
            <person name="Pangilinan J."/>
            <person name="Papanicolaou A."/>
            <person name="Barry K."/>
            <person name="LaButti K."/>
            <person name="Viragh M."/>
            <person name="Koriabine M."/>
            <person name="Yan M."/>
            <person name="Riley R."/>
            <person name="Champramary S."/>
            <person name="Plett K.L."/>
            <person name="Tsai I.J."/>
            <person name="Slot J."/>
            <person name="Sipos G."/>
            <person name="Plett J."/>
            <person name="Nagy L.G."/>
            <person name="Grigoriev I.V."/>
        </authorList>
    </citation>
    <scope>NUCLEOTIDE SEQUENCE</scope>
    <source>
        <strain evidence="2">ICMP 16352</strain>
    </source>
</reference>
<organism evidence="2 3">
    <name type="scientific">Armillaria novae-zelandiae</name>
    <dbReference type="NCBI Taxonomy" id="153914"/>
    <lineage>
        <taxon>Eukaryota</taxon>
        <taxon>Fungi</taxon>
        <taxon>Dikarya</taxon>
        <taxon>Basidiomycota</taxon>
        <taxon>Agaricomycotina</taxon>
        <taxon>Agaricomycetes</taxon>
        <taxon>Agaricomycetidae</taxon>
        <taxon>Agaricales</taxon>
        <taxon>Marasmiineae</taxon>
        <taxon>Physalacriaceae</taxon>
        <taxon>Armillaria</taxon>
    </lineage>
</organism>
<dbReference type="Proteomes" id="UP001175227">
    <property type="component" value="Unassembled WGS sequence"/>
</dbReference>